<feature type="non-terminal residue" evidence="3">
    <location>
        <position position="144"/>
    </location>
</feature>
<gene>
    <name evidence="2" type="ORF">SELMODRAFT_72035</name>
    <name evidence="3" type="ORF">SELMODRAFT_72036</name>
</gene>
<dbReference type="KEGG" id="smo:SELMODRAFT_72036"/>
<evidence type="ECO:0000313" key="4">
    <source>
        <dbReference type="Proteomes" id="UP000001514"/>
    </source>
</evidence>
<evidence type="ECO:0000313" key="3">
    <source>
        <dbReference type="EMBL" id="EFJ21998.1"/>
    </source>
</evidence>
<dbReference type="AlphaFoldDB" id="D8S0V3"/>
<accession>D8S0V3</accession>
<name>D8S0V3_SELML</name>
<keyword evidence="1" id="KW-0677">Repeat</keyword>
<reference evidence="3 4" key="1">
    <citation type="journal article" date="2011" name="Science">
        <title>The Selaginella genome identifies genetic changes associated with the evolution of vascular plants.</title>
        <authorList>
            <person name="Banks J.A."/>
            <person name="Nishiyama T."/>
            <person name="Hasebe M."/>
            <person name="Bowman J.L."/>
            <person name="Gribskov M."/>
            <person name="dePamphilis C."/>
            <person name="Albert V.A."/>
            <person name="Aono N."/>
            <person name="Aoyama T."/>
            <person name="Ambrose B.A."/>
            <person name="Ashton N.W."/>
            <person name="Axtell M.J."/>
            <person name="Barker E."/>
            <person name="Barker M.S."/>
            <person name="Bennetzen J.L."/>
            <person name="Bonawitz N.D."/>
            <person name="Chapple C."/>
            <person name="Cheng C."/>
            <person name="Correa L.G."/>
            <person name="Dacre M."/>
            <person name="DeBarry J."/>
            <person name="Dreyer I."/>
            <person name="Elias M."/>
            <person name="Engstrom E.M."/>
            <person name="Estelle M."/>
            <person name="Feng L."/>
            <person name="Finet C."/>
            <person name="Floyd S.K."/>
            <person name="Frommer W.B."/>
            <person name="Fujita T."/>
            <person name="Gramzow L."/>
            <person name="Gutensohn M."/>
            <person name="Harholt J."/>
            <person name="Hattori M."/>
            <person name="Heyl A."/>
            <person name="Hirai T."/>
            <person name="Hiwatashi Y."/>
            <person name="Ishikawa M."/>
            <person name="Iwata M."/>
            <person name="Karol K.G."/>
            <person name="Koehler B."/>
            <person name="Kolukisaoglu U."/>
            <person name="Kubo M."/>
            <person name="Kurata T."/>
            <person name="Lalonde S."/>
            <person name="Li K."/>
            <person name="Li Y."/>
            <person name="Litt A."/>
            <person name="Lyons E."/>
            <person name="Manning G."/>
            <person name="Maruyama T."/>
            <person name="Michael T.P."/>
            <person name="Mikami K."/>
            <person name="Miyazaki S."/>
            <person name="Morinaga S."/>
            <person name="Murata T."/>
            <person name="Mueller-Roeber B."/>
            <person name="Nelson D.R."/>
            <person name="Obara M."/>
            <person name="Oguri Y."/>
            <person name="Olmstead R.G."/>
            <person name="Onodera N."/>
            <person name="Petersen B.L."/>
            <person name="Pils B."/>
            <person name="Prigge M."/>
            <person name="Rensing S.A."/>
            <person name="Riano-Pachon D.M."/>
            <person name="Roberts A.W."/>
            <person name="Sato Y."/>
            <person name="Scheller H.V."/>
            <person name="Schulz B."/>
            <person name="Schulz C."/>
            <person name="Shakirov E.V."/>
            <person name="Shibagaki N."/>
            <person name="Shinohara N."/>
            <person name="Shippen D.E."/>
            <person name="Soerensen I."/>
            <person name="Sotooka R."/>
            <person name="Sugimoto N."/>
            <person name="Sugita M."/>
            <person name="Sumikawa N."/>
            <person name="Tanurdzic M."/>
            <person name="Theissen G."/>
            <person name="Ulvskov P."/>
            <person name="Wakazuki S."/>
            <person name="Weng J.K."/>
            <person name="Willats W.W."/>
            <person name="Wipf D."/>
            <person name="Wolf P.G."/>
            <person name="Yang L."/>
            <person name="Zimmer A.D."/>
            <person name="Zhu Q."/>
            <person name="Mitros T."/>
            <person name="Hellsten U."/>
            <person name="Loque D."/>
            <person name="Otillar R."/>
            <person name="Salamov A."/>
            <person name="Schmutz J."/>
            <person name="Shapiro H."/>
            <person name="Lindquist E."/>
            <person name="Lucas S."/>
            <person name="Rokhsar D."/>
            <person name="Grigoriev I.V."/>
        </authorList>
    </citation>
    <scope>NUCLEOTIDE SEQUENCE [LARGE SCALE GENOMIC DNA]</scope>
</reference>
<evidence type="ECO:0000256" key="1">
    <source>
        <dbReference type="ARBA" id="ARBA00022737"/>
    </source>
</evidence>
<evidence type="ECO:0000313" key="2">
    <source>
        <dbReference type="EMBL" id="EFJ18257.1"/>
    </source>
</evidence>
<dbReference type="Pfam" id="PF01535">
    <property type="entry name" value="PPR"/>
    <property type="match status" value="2"/>
</dbReference>
<dbReference type="HOGENOM" id="CLU_002706_0_0_1"/>
<dbReference type="Gene3D" id="1.25.40.10">
    <property type="entry name" value="Tetratricopeptide repeat domain"/>
    <property type="match status" value="1"/>
</dbReference>
<dbReference type="EMBL" id="GL377610">
    <property type="protein sequence ID" value="EFJ18257.1"/>
    <property type="molecule type" value="Genomic_DNA"/>
</dbReference>
<dbReference type="eggNOG" id="KOG4197">
    <property type="taxonomic scope" value="Eukaryota"/>
</dbReference>
<dbReference type="InterPro" id="IPR011990">
    <property type="entry name" value="TPR-like_helical_dom_sf"/>
</dbReference>
<protein>
    <recommendedName>
        <fullName evidence="5">Pentatricopeptide repeat-containing protein</fullName>
    </recommendedName>
</protein>
<dbReference type="InterPro" id="IPR046960">
    <property type="entry name" value="PPR_At4g14850-like_plant"/>
</dbReference>
<proteinExistence type="predicted"/>
<organism evidence="4">
    <name type="scientific">Selaginella moellendorffii</name>
    <name type="common">Spikemoss</name>
    <dbReference type="NCBI Taxonomy" id="88036"/>
    <lineage>
        <taxon>Eukaryota</taxon>
        <taxon>Viridiplantae</taxon>
        <taxon>Streptophyta</taxon>
        <taxon>Embryophyta</taxon>
        <taxon>Tracheophyta</taxon>
        <taxon>Lycopodiopsida</taxon>
        <taxon>Selaginellales</taxon>
        <taxon>Selaginellaceae</taxon>
        <taxon>Selaginella</taxon>
    </lineage>
</organism>
<dbReference type="Proteomes" id="UP000001514">
    <property type="component" value="Unassembled WGS sequence"/>
</dbReference>
<dbReference type="PANTHER" id="PTHR47926">
    <property type="entry name" value="PENTATRICOPEPTIDE REPEAT-CONTAINING PROTEIN"/>
    <property type="match status" value="1"/>
</dbReference>
<dbReference type="GO" id="GO:0009451">
    <property type="term" value="P:RNA modification"/>
    <property type="evidence" value="ECO:0007669"/>
    <property type="project" value="InterPro"/>
</dbReference>
<keyword evidence="4" id="KW-1185">Reference proteome</keyword>
<dbReference type="PANTHER" id="PTHR47926:SF533">
    <property type="entry name" value="DYW DOMAIN-CONTAINING PROTEIN"/>
    <property type="match status" value="1"/>
</dbReference>
<feature type="non-terminal residue" evidence="3">
    <location>
        <position position="1"/>
    </location>
</feature>
<dbReference type="KEGG" id="smo:SELMODRAFT_72035"/>
<dbReference type="EMBL" id="GL377597">
    <property type="protein sequence ID" value="EFJ21998.1"/>
    <property type="molecule type" value="Genomic_DNA"/>
</dbReference>
<dbReference type="GO" id="GO:0003723">
    <property type="term" value="F:RNA binding"/>
    <property type="evidence" value="ECO:0007669"/>
    <property type="project" value="InterPro"/>
</dbReference>
<evidence type="ECO:0008006" key="5">
    <source>
        <dbReference type="Google" id="ProtNLM"/>
    </source>
</evidence>
<dbReference type="InterPro" id="IPR002885">
    <property type="entry name" value="PPR_rpt"/>
</dbReference>
<dbReference type="InParanoid" id="D8S0V3"/>
<sequence>LIEMYGKFGDLANAQQVFDEINDPNLFSWTNLIVTYAHNGDCETSKGVFDRMPERDRSGDPNAVSFLGVLIANNHLGLFNEALRNLATMNRDHGVTPCVEHLCCISDLLGRSGLIESVEELIHGMPCLAENRVAWGSLFGACQI</sequence>